<accession>A0AAD4Y7D1</accession>
<evidence type="ECO:0000313" key="6">
    <source>
        <dbReference type="Proteomes" id="UP001214576"/>
    </source>
</evidence>
<feature type="compositionally biased region" description="Polar residues" evidence="2">
    <location>
        <begin position="595"/>
        <end position="606"/>
    </location>
</feature>
<keyword evidence="1" id="KW-0175">Coiled coil</keyword>
<feature type="compositionally biased region" description="Basic residues" evidence="2">
    <location>
        <begin position="1079"/>
        <end position="1093"/>
    </location>
</feature>
<dbReference type="CDD" id="cd13248">
    <property type="entry name" value="PH_PEPP1_2_3"/>
    <property type="match status" value="1"/>
</dbReference>
<keyword evidence="6" id="KW-1185">Reference proteome</keyword>
<dbReference type="AlphaFoldDB" id="A0AAD4Y7D1"/>
<feature type="region of interest" description="Disordered" evidence="2">
    <location>
        <begin position="730"/>
        <end position="764"/>
    </location>
</feature>
<feature type="compositionally biased region" description="Basic and acidic residues" evidence="2">
    <location>
        <begin position="1066"/>
        <end position="1078"/>
    </location>
</feature>
<dbReference type="EMBL" id="JAKZEL010000015">
    <property type="protein sequence ID" value="KAI4537147.1"/>
    <property type="molecule type" value="Genomic_DNA"/>
</dbReference>
<dbReference type="PROSITE" id="PS50003">
    <property type="entry name" value="PH_DOMAIN"/>
    <property type="match status" value="1"/>
</dbReference>
<feature type="compositionally biased region" description="Low complexity" evidence="2">
    <location>
        <begin position="445"/>
        <end position="456"/>
    </location>
</feature>
<organism evidence="5 6">
    <name type="scientific">Ovis ammon polii</name>
    <dbReference type="NCBI Taxonomy" id="230172"/>
    <lineage>
        <taxon>Eukaryota</taxon>
        <taxon>Metazoa</taxon>
        <taxon>Chordata</taxon>
        <taxon>Craniata</taxon>
        <taxon>Vertebrata</taxon>
        <taxon>Euteleostomi</taxon>
        <taxon>Mammalia</taxon>
        <taxon>Eutheria</taxon>
        <taxon>Laurasiatheria</taxon>
        <taxon>Artiodactyla</taxon>
        <taxon>Ruminantia</taxon>
        <taxon>Pecora</taxon>
        <taxon>Bovidae</taxon>
        <taxon>Caprinae</taxon>
        <taxon>Ovis</taxon>
    </lineage>
</organism>
<dbReference type="PROSITE" id="PS01159">
    <property type="entry name" value="WW_DOMAIN_1"/>
    <property type="match status" value="1"/>
</dbReference>
<evidence type="ECO:0000259" key="4">
    <source>
        <dbReference type="PROSITE" id="PS50020"/>
    </source>
</evidence>
<dbReference type="Pfam" id="PF25541">
    <property type="entry name" value="TBCA_PH"/>
    <property type="match status" value="1"/>
</dbReference>
<feature type="domain" description="PH" evidence="3">
    <location>
        <begin position="322"/>
        <end position="441"/>
    </location>
</feature>
<dbReference type="InterPro" id="IPR040392">
    <property type="entry name" value="PKHA4-7_PH"/>
</dbReference>
<feature type="domain" description="WW" evidence="4">
    <location>
        <begin position="8"/>
        <end position="41"/>
    </location>
</feature>
<feature type="coiled-coil region" evidence="1">
    <location>
        <begin position="943"/>
        <end position="970"/>
    </location>
</feature>
<evidence type="ECO:0000256" key="2">
    <source>
        <dbReference type="SAM" id="MobiDB-lite"/>
    </source>
</evidence>
<feature type="compositionally biased region" description="Basic and acidic residues" evidence="2">
    <location>
        <begin position="485"/>
        <end position="516"/>
    </location>
</feature>
<protein>
    <recommendedName>
        <fullName evidence="7">Pleckstrin homology domain containing A6</fullName>
    </recommendedName>
</protein>
<reference evidence="5" key="1">
    <citation type="submission" date="2022-03" db="EMBL/GenBank/DDBJ databases">
        <title>Genomic analyses of argali, domestic sheep and their hybrids provide insights into chromosomal evolution, heterosis and genetic basis of agronomic traits.</title>
        <authorList>
            <person name="Li M."/>
        </authorList>
    </citation>
    <scope>NUCLEOTIDE SEQUENCE</scope>
    <source>
        <strain evidence="5">CAU-MHL-2022a</strain>
        <tissue evidence="5">Skin</tissue>
    </source>
</reference>
<dbReference type="Gene3D" id="2.30.29.30">
    <property type="entry name" value="Pleckstrin-homology domain (PH domain)/Phosphotyrosine-binding domain (PTB)"/>
    <property type="match status" value="1"/>
</dbReference>
<proteinExistence type="predicted"/>
<dbReference type="SMART" id="SM00456">
    <property type="entry name" value="WW"/>
    <property type="match status" value="2"/>
</dbReference>
<evidence type="ECO:0000256" key="1">
    <source>
        <dbReference type="SAM" id="Coils"/>
    </source>
</evidence>
<dbReference type="PANTHER" id="PTHR12752">
    <property type="entry name" value="PHOSPHOINOSITOL 3-PHOSPHATE-BINDING PROTEIN"/>
    <property type="match status" value="1"/>
</dbReference>
<sequence length="1278" mass="142602">MADEIDWLDLPGRWTYGVDRGGRVFFINDEEKSTCWVHPGTASPIQSGHSSCPGLPKGWEMDSTQEGAVYFIKSDPRNSSGVSDFWVSEAEGTRIRLACLEVQLSASLCLVTDEDAIQDACTVVVLHWVDYDMNLRGGYNEGGPWWCHKTESRIAGPEPSSNGALIQSEELLLSATGAPEALPGDGSCLSVAESSDQTSRLCISSPLSNSKHPLVSALLDPSMVPVPEDEDSHNERRNTFLHPLTGQVPEENKKFDLKISALDMSNKAGGKRPTTTNSDLTNHSMVSEVPPERPSVRAARPSRKAIAFGKRSHSMKRNPSTPVTKAGWLFKQASSGVKQWNKRWFVLVDRCLFYYKDEKEESVLGSVPLLSFRVAAVQPSDNISRKHTFKVTVCWVDEAGASSTHCLSPQAEHAGVRTYFFSAESPEEQEAWIQAMGEAARVQIPPAQKSAPPQASRHNHEKPDSENIPPGKHHHQLPHNSVPKPEPEAKTRGEGDGRGCEKAERRPERPDAKSEPLAKANGVHAGPEPASEPGSPFPEGLRVPGGGERPAQPNGWQYSSPSRPGSTAFPPQDSESGGHRRSFPPRTNPDKIAQRKSSMNQLQQWVNLRRGIPPPEDLRSPSRFYPVSRRVPEYYGPYSSQYPDDYQYYPPGVRPDSICSMPAYDRISPPWGLEDKRHSFRNGGGPAFQLREWKEPAGLGRPDGTVWIPSPSRQPVFYDELEAASGSLRRLSLQPRSHSVPRSPGQGSYSRSRLYSPARSPRAHFERLPPRSEDIYADPAAYVMRRSISSPKYDYLGDRRPVPAGLFPYNYPPSPTVHDKMMSESEALISVVNRMVESSSPSAQLFMQVPPYPEVFQDSLHTYKLNEQDTDKLLGKLCEQNKAVREQERLVQQLRAEKESLESALMGTHQELEMFGSQPAYPEKLLHKKESLQSQLINIRVELSQAATALANSTMEYESLEAEVSALHDELWEQLSLDLQNEVLNRQIQKEVWRIQDVMEGLRKNNPSRGTDTAKHRVGIVPPRTKSPTDEEVTPSRVVRRSANGLTNGLSSRQERPKSAVFPGEGKAKMSVEEQMDRMRRRQSGSTRDKRRSLQLPASPAPDPGARPAYKVVRRHRSIHEVDISNLEAALRAEEPGGQAYETPREEIARLRKMELEPQHYDVDINKELSTPDKVLIPERYIDLEPDTPLSPEELKEKQKKVERIKTLIAKSSMQSVVPVGEGDFVDVPQDSESQLQEQEKRIEISCALATEASRRGRMLSVQALAEANAAKLQRATF</sequence>
<evidence type="ECO:0000313" key="5">
    <source>
        <dbReference type="EMBL" id="KAI4537147.1"/>
    </source>
</evidence>
<feature type="compositionally biased region" description="Polar residues" evidence="2">
    <location>
        <begin position="554"/>
        <end position="565"/>
    </location>
</feature>
<dbReference type="InterPro" id="IPR001202">
    <property type="entry name" value="WW_dom"/>
</dbReference>
<dbReference type="FunFam" id="2.30.29.30:FF:000083">
    <property type="entry name" value="Pleckstrin homology domain-containing family A member 5"/>
    <property type="match status" value="1"/>
</dbReference>
<dbReference type="InterPro" id="IPR057971">
    <property type="entry name" value="PKHA4-7_TBCA"/>
</dbReference>
<evidence type="ECO:0000259" key="3">
    <source>
        <dbReference type="PROSITE" id="PS50003"/>
    </source>
</evidence>
<feature type="region of interest" description="Disordered" evidence="2">
    <location>
        <begin position="1003"/>
        <end position="1109"/>
    </location>
</feature>
<dbReference type="PROSITE" id="PS50020">
    <property type="entry name" value="WW_DOMAIN_2"/>
    <property type="match status" value="1"/>
</dbReference>
<dbReference type="Gene3D" id="2.20.70.10">
    <property type="match status" value="1"/>
</dbReference>
<feature type="coiled-coil region" evidence="1">
    <location>
        <begin position="884"/>
        <end position="911"/>
    </location>
</feature>
<dbReference type="PANTHER" id="PTHR12752:SF5">
    <property type="entry name" value="PLECKSTRIN HOMOLOGY DOMAIN-CONTAINING FAMILY A MEMBER 6"/>
    <property type="match status" value="1"/>
</dbReference>
<feature type="region of interest" description="Disordered" evidence="2">
    <location>
        <begin position="266"/>
        <end position="302"/>
    </location>
</feature>
<dbReference type="InterPro" id="IPR011993">
    <property type="entry name" value="PH-like_dom_sf"/>
</dbReference>
<evidence type="ECO:0008006" key="7">
    <source>
        <dbReference type="Google" id="ProtNLM"/>
    </source>
</evidence>
<feature type="compositionally biased region" description="Polar residues" evidence="2">
    <location>
        <begin position="273"/>
        <end position="285"/>
    </location>
</feature>
<dbReference type="InterPro" id="IPR001849">
    <property type="entry name" value="PH_domain"/>
</dbReference>
<dbReference type="SUPFAM" id="SSF50729">
    <property type="entry name" value="PH domain-like"/>
    <property type="match status" value="1"/>
</dbReference>
<dbReference type="InterPro" id="IPR036020">
    <property type="entry name" value="WW_dom_sf"/>
</dbReference>
<comment type="caution">
    <text evidence="5">The sequence shown here is derived from an EMBL/GenBank/DDBJ whole genome shotgun (WGS) entry which is preliminary data.</text>
</comment>
<gene>
    <name evidence="5" type="ORF">MG293_013350</name>
</gene>
<name>A0AAD4Y7D1_OVIAM</name>
<dbReference type="SMART" id="SM00233">
    <property type="entry name" value="PH"/>
    <property type="match status" value="1"/>
</dbReference>
<dbReference type="Proteomes" id="UP001214576">
    <property type="component" value="Unassembled WGS sequence"/>
</dbReference>
<dbReference type="SUPFAM" id="SSF51045">
    <property type="entry name" value="WW domain"/>
    <property type="match status" value="1"/>
</dbReference>
<feature type="region of interest" description="Disordered" evidence="2">
    <location>
        <begin position="445"/>
        <end position="624"/>
    </location>
</feature>
<dbReference type="Pfam" id="PF00169">
    <property type="entry name" value="PH"/>
    <property type="match status" value="1"/>
</dbReference>